<evidence type="ECO:0000313" key="2">
    <source>
        <dbReference type="EMBL" id="KAJ8963201.1"/>
    </source>
</evidence>
<feature type="region of interest" description="Disordered" evidence="1">
    <location>
        <begin position="1"/>
        <end position="125"/>
    </location>
</feature>
<accession>A0AAV8ZHH4</accession>
<dbReference type="EMBL" id="JAPWTK010000001">
    <property type="protein sequence ID" value="KAJ8963201.1"/>
    <property type="molecule type" value="Genomic_DNA"/>
</dbReference>
<feature type="compositionally biased region" description="Basic and acidic residues" evidence="1">
    <location>
        <begin position="22"/>
        <end position="31"/>
    </location>
</feature>
<dbReference type="AlphaFoldDB" id="A0AAV8ZHH4"/>
<evidence type="ECO:0000313" key="3">
    <source>
        <dbReference type="Proteomes" id="UP001162162"/>
    </source>
</evidence>
<feature type="compositionally biased region" description="Basic and acidic residues" evidence="1">
    <location>
        <begin position="39"/>
        <end position="55"/>
    </location>
</feature>
<protein>
    <submittedName>
        <fullName evidence="2">Uncharacterized protein</fullName>
    </submittedName>
</protein>
<sequence length="125" mass="14168">MISYDYSNRRRLSTPSPSPTRETQRNGKSEATHGSWFKSLDRLSRKKTKKDEKEGNVTSGTEEEASPAKPTPTKSLRFFGDTDIESNDSIRHKSVLKTRPGIAGRTRSQSTRDLHNISESCARRR</sequence>
<organism evidence="2 3">
    <name type="scientific">Aromia moschata</name>
    <dbReference type="NCBI Taxonomy" id="1265417"/>
    <lineage>
        <taxon>Eukaryota</taxon>
        <taxon>Metazoa</taxon>
        <taxon>Ecdysozoa</taxon>
        <taxon>Arthropoda</taxon>
        <taxon>Hexapoda</taxon>
        <taxon>Insecta</taxon>
        <taxon>Pterygota</taxon>
        <taxon>Neoptera</taxon>
        <taxon>Endopterygota</taxon>
        <taxon>Coleoptera</taxon>
        <taxon>Polyphaga</taxon>
        <taxon>Cucujiformia</taxon>
        <taxon>Chrysomeloidea</taxon>
        <taxon>Cerambycidae</taxon>
        <taxon>Cerambycinae</taxon>
        <taxon>Callichromatini</taxon>
        <taxon>Aromia</taxon>
    </lineage>
</organism>
<evidence type="ECO:0000256" key="1">
    <source>
        <dbReference type="SAM" id="MobiDB-lite"/>
    </source>
</evidence>
<proteinExistence type="predicted"/>
<name>A0AAV8ZHH4_9CUCU</name>
<dbReference type="Proteomes" id="UP001162162">
    <property type="component" value="Unassembled WGS sequence"/>
</dbReference>
<comment type="caution">
    <text evidence="2">The sequence shown here is derived from an EMBL/GenBank/DDBJ whole genome shotgun (WGS) entry which is preliminary data.</text>
</comment>
<keyword evidence="3" id="KW-1185">Reference proteome</keyword>
<reference evidence="2" key="1">
    <citation type="journal article" date="2023" name="Insect Mol. Biol.">
        <title>Genome sequencing provides insights into the evolution of gene families encoding plant cell wall-degrading enzymes in longhorned beetles.</title>
        <authorList>
            <person name="Shin N.R."/>
            <person name="Okamura Y."/>
            <person name="Kirsch R."/>
            <person name="Pauchet Y."/>
        </authorList>
    </citation>
    <scope>NUCLEOTIDE SEQUENCE</scope>
    <source>
        <strain evidence="2">AMC_N1</strain>
    </source>
</reference>
<gene>
    <name evidence="2" type="ORF">NQ318_018667</name>
</gene>